<dbReference type="InterPro" id="IPR032710">
    <property type="entry name" value="NTF2-like_dom_sf"/>
</dbReference>
<proteinExistence type="predicted"/>
<reference evidence="1" key="1">
    <citation type="submission" date="2022-04" db="EMBL/GenBank/DDBJ databases">
        <title>Halobacillus sp. isolated from saltern.</title>
        <authorList>
            <person name="Won M."/>
            <person name="Lee C.-M."/>
            <person name="Woen H.-Y."/>
            <person name="Kwon S.-W."/>
        </authorList>
    </citation>
    <scope>NUCLEOTIDE SEQUENCE</scope>
    <source>
        <strain evidence="1">SSHM10-5</strain>
    </source>
</reference>
<dbReference type="RefSeq" id="WP_245031448.1">
    <property type="nucleotide sequence ID" value="NZ_CP095075.1"/>
</dbReference>
<sequence>MGKKNKSKMFVALAFLVVIIILIGVFLISQSPSQQAEEVVQSFYEYEQEAQFAESWDLFHPLMKEKFTKGHYIQDRAHVFMNHFGVTTFSYSLGNMEKVEGWSMTKDADPIEIVYATTVIQNFKGKYGTFDLNQEVFVTEEEGEWLILWDYNK</sequence>
<keyword evidence="2" id="KW-1185">Reference proteome</keyword>
<dbReference type="EMBL" id="CP095075">
    <property type="protein sequence ID" value="UOR11462.1"/>
    <property type="molecule type" value="Genomic_DNA"/>
</dbReference>
<dbReference type="Proteomes" id="UP000830326">
    <property type="component" value="Chromosome"/>
</dbReference>
<dbReference type="SUPFAM" id="SSF54427">
    <property type="entry name" value="NTF2-like"/>
    <property type="match status" value="1"/>
</dbReference>
<protein>
    <recommendedName>
        <fullName evidence="3">DUF4878 domain-containing protein</fullName>
    </recommendedName>
</protein>
<gene>
    <name evidence="1" type="ORF">MUO15_18000</name>
</gene>
<evidence type="ECO:0008006" key="3">
    <source>
        <dbReference type="Google" id="ProtNLM"/>
    </source>
</evidence>
<name>A0ABY4H9U5_9BACI</name>
<evidence type="ECO:0000313" key="2">
    <source>
        <dbReference type="Proteomes" id="UP000830326"/>
    </source>
</evidence>
<evidence type="ECO:0000313" key="1">
    <source>
        <dbReference type="EMBL" id="UOR11462.1"/>
    </source>
</evidence>
<organism evidence="1 2">
    <name type="scientific">Halobacillus amylolyticus</name>
    <dbReference type="NCBI Taxonomy" id="2932259"/>
    <lineage>
        <taxon>Bacteria</taxon>
        <taxon>Bacillati</taxon>
        <taxon>Bacillota</taxon>
        <taxon>Bacilli</taxon>
        <taxon>Bacillales</taxon>
        <taxon>Bacillaceae</taxon>
        <taxon>Halobacillus</taxon>
    </lineage>
</organism>
<accession>A0ABY4H9U5</accession>